<dbReference type="EMBL" id="SIJB01000006">
    <property type="protein sequence ID" value="NBI27772.1"/>
    <property type="molecule type" value="Genomic_DNA"/>
</dbReference>
<dbReference type="InterPro" id="IPR011050">
    <property type="entry name" value="Pectin_lyase_fold/virulence"/>
</dbReference>
<dbReference type="Gene3D" id="2.160.20.10">
    <property type="entry name" value="Single-stranded right-handed beta-helix, Pectin lyase-like"/>
    <property type="match status" value="1"/>
</dbReference>
<dbReference type="Proteomes" id="UP000448943">
    <property type="component" value="Unassembled WGS sequence"/>
</dbReference>
<name>A0A6N9PY84_9BACL</name>
<accession>A0A6N9PY84</accession>
<keyword evidence="3" id="KW-1185">Reference proteome</keyword>
<evidence type="ECO:0000259" key="1">
    <source>
        <dbReference type="Pfam" id="PF13229"/>
    </source>
</evidence>
<dbReference type="InterPro" id="IPR012334">
    <property type="entry name" value="Pectin_lyas_fold"/>
</dbReference>
<dbReference type="InterPro" id="IPR039448">
    <property type="entry name" value="Beta_helix"/>
</dbReference>
<evidence type="ECO:0000313" key="2">
    <source>
        <dbReference type="EMBL" id="NBI27772.1"/>
    </source>
</evidence>
<gene>
    <name evidence="2" type="ORF">ERL59_02195</name>
</gene>
<comment type="caution">
    <text evidence="2">The sequence shown here is derived from an EMBL/GenBank/DDBJ whole genome shotgun (WGS) entry which is preliminary data.</text>
</comment>
<evidence type="ECO:0000313" key="3">
    <source>
        <dbReference type="Proteomes" id="UP000448943"/>
    </source>
</evidence>
<reference evidence="2 3" key="1">
    <citation type="submission" date="2019-01" db="EMBL/GenBank/DDBJ databases">
        <title>Chengkuizengella sp. nov., isolated from deep-sea sediment of East Pacific Ocean.</title>
        <authorList>
            <person name="Yang J."/>
            <person name="Lai Q."/>
            <person name="Shao Z."/>
        </authorList>
    </citation>
    <scope>NUCLEOTIDE SEQUENCE [LARGE SCALE GENOMIC DNA]</scope>
    <source>
        <strain evidence="2 3">YPA3-1-1</strain>
    </source>
</reference>
<dbReference type="AlphaFoldDB" id="A0A6N9PY84"/>
<organism evidence="2 3">
    <name type="scientific">Chengkuizengella marina</name>
    <dbReference type="NCBI Taxonomy" id="2507566"/>
    <lineage>
        <taxon>Bacteria</taxon>
        <taxon>Bacillati</taxon>
        <taxon>Bacillota</taxon>
        <taxon>Bacilli</taxon>
        <taxon>Bacillales</taxon>
        <taxon>Paenibacillaceae</taxon>
        <taxon>Chengkuizengella</taxon>
    </lineage>
</organism>
<dbReference type="SUPFAM" id="SSF51126">
    <property type="entry name" value="Pectin lyase-like"/>
    <property type="match status" value="1"/>
</dbReference>
<proteinExistence type="predicted"/>
<sequence>MTLIIMNVMESLLKKITINNIIKNNEVRGIRIEDENTPSGDFNIIDNNIITNNKGTGIFSGSGTNNNAVRSNCLFNNALDIDDQGTDNIFDEN</sequence>
<feature type="domain" description="Right handed beta helix" evidence="1">
    <location>
        <begin position="17"/>
        <end position="93"/>
    </location>
</feature>
<protein>
    <recommendedName>
        <fullName evidence="1">Right handed beta helix domain-containing protein</fullName>
    </recommendedName>
</protein>
<dbReference type="Pfam" id="PF13229">
    <property type="entry name" value="Beta_helix"/>
    <property type="match status" value="1"/>
</dbReference>